<accession>A0A9X1RX53</accession>
<feature type="compositionally biased region" description="Polar residues" evidence="1">
    <location>
        <begin position="12"/>
        <end position="22"/>
    </location>
</feature>
<sequence length="68" mass="7782">MAEEKKNDHTNWQENAARPSNFNRKDSDLEKDGKGNLKIKKDSGVSEDEDEMIQNTLDSLEVGEDEEE</sequence>
<dbReference type="AlphaFoldDB" id="A0A9X1RX53"/>
<evidence type="ECO:0000313" key="3">
    <source>
        <dbReference type="Proteomes" id="UP001139414"/>
    </source>
</evidence>
<feature type="compositionally biased region" description="Basic and acidic residues" evidence="1">
    <location>
        <begin position="23"/>
        <end position="44"/>
    </location>
</feature>
<reference evidence="2" key="1">
    <citation type="submission" date="2021-10" db="EMBL/GenBank/DDBJ databases">
        <title>Gramella sp. ASW11-100T, isolated from marine sediment.</title>
        <authorList>
            <person name="Xia C."/>
        </authorList>
    </citation>
    <scope>NUCLEOTIDE SEQUENCE</scope>
    <source>
        <strain evidence="2">ASW11-100</strain>
    </source>
</reference>
<feature type="region of interest" description="Disordered" evidence="1">
    <location>
        <begin position="1"/>
        <end position="68"/>
    </location>
</feature>
<gene>
    <name evidence="2" type="ORF">LGQ90_02730</name>
</gene>
<dbReference type="EMBL" id="JAJBZG010000001">
    <property type="protein sequence ID" value="MCB7480170.1"/>
    <property type="molecule type" value="Genomic_DNA"/>
</dbReference>
<name>A0A9X1RX53_9FLAO</name>
<comment type="caution">
    <text evidence="2">The sequence shown here is derived from an EMBL/GenBank/DDBJ whole genome shotgun (WGS) entry which is preliminary data.</text>
</comment>
<evidence type="ECO:0000256" key="1">
    <source>
        <dbReference type="SAM" id="MobiDB-lite"/>
    </source>
</evidence>
<proteinExistence type="predicted"/>
<keyword evidence="3" id="KW-1185">Reference proteome</keyword>
<dbReference type="RefSeq" id="WP_229337875.1">
    <property type="nucleotide sequence ID" value="NZ_JAJBZG010000001.1"/>
</dbReference>
<organism evidence="2 3">
    <name type="scientific">Christiangramia sediminis</name>
    <dbReference type="NCBI Taxonomy" id="2881336"/>
    <lineage>
        <taxon>Bacteria</taxon>
        <taxon>Pseudomonadati</taxon>
        <taxon>Bacteroidota</taxon>
        <taxon>Flavobacteriia</taxon>
        <taxon>Flavobacteriales</taxon>
        <taxon>Flavobacteriaceae</taxon>
        <taxon>Christiangramia</taxon>
    </lineage>
</organism>
<feature type="compositionally biased region" description="Basic and acidic residues" evidence="1">
    <location>
        <begin position="1"/>
        <end position="11"/>
    </location>
</feature>
<protein>
    <submittedName>
        <fullName evidence="2">Uncharacterized protein</fullName>
    </submittedName>
</protein>
<dbReference type="Proteomes" id="UP001139414">
    <property type="component" value="Unassembled WGS sequence"/>
</dbReference>
<evidence type="ECO:0000313" key="2">
    <source>
        <dbReference type="EMBL" id="MCB7480170.1"/>
    </source>
</evidence>